<dbReference type="AlphaFoldDB" id="A0A8H7VUR9"/>
<evidence type="ECO:0000256" key="1">
    <source>
        <dbReference type="SAM" id="MobiDB-lite"/>
    </source>
</evidence>
<evidence type="ECO:0000313" key="2">
    <source>
        <dbReference type="EMBL" id="KAG2227844.1"/>
    </source>
</evidence>
<sequence length="421" mass="48318">MKARIHVDYLSHDWEATDVICAHTQIHKQIRSINVKLNENPENKSIRVEYQRLNRYKNALWRQMSRTCTSRLGKHNHLVHPSSVNWQKESDITWLYGPLYTNESDDEEITMTTSTSTTTTKCHNNSTSLHHNHTRQHDLKPVLKSSIYVRRRRQGLIGATETVFGEYDDGEQRIPSFSSIASTSSSTSSILPPSTPINSTSVRFSPESTKIQYFIPESPVQEFLGDKNNYSSFTSSYYDINSSETVKVDSWNPYWSYESDDEDNIYSYEDDDDQEDDDLWELMVGVTYRIKDWFIPPRRKPATRNSSNNSATANTSTISSNYINTSGGLLDLVFTLISVAKSVASLMATWVVYQGLVRMLWVVRRPAIRHQQPQQQYFQLKQYNNDTKKNINNKKFISSPSSSSLSSSSSYTKNNISSKSL</sequence>
<dbReference type="OrthoDB" id="5563539at2759"/>
<dbReference type="Proteomes" id="UP000646827">
    <property type="component" value="Unassembled WGS sequence"/>
</dbReference>
<gene>
    <name evidence="2" type="ORF">INT45_002082</name>
</gene>
<feature type="region of interest" description="Disordered" evidence="1">
    <location>
        <begin position="391"/>
        <end position="421"/>
    </location>
</feature>
<accession>A0A8H7VUR9</accession>
<reference evidence="2 3" key="1">
    <citation type="submission" date="2020-12" db="EMBL/GenBank/DDBJ databases">
        <title>Metabolic potential, ecology and presence of endohyphal bacteria is reflected in genomic diversity of Mucoromycotina.</title>
        <authorList>
            <person name="Muszewska A."/>
            <person name="Okrasinska A."/>
            <person name="Steczkiewicz K."/>
            <person name="Drgas O."/>
            <person name="Orlowska M."/>
            <person name="Perlinska-Lenart U."/>
            <person name="Aleksandrzak-Piekarczyk T."/>
            <person name="Szatraj K."/>
            <person name="Zielenkiewicz U."/>
            <person name="Pilsyk S."/>
            <person name="Malc E."/>
            <person name="Mieczkowski P."/>
            <person name="Kruszewska J.S."/>
            <person name="Biernat P."/>
            <person name="Pawlowska J."/>
        </authorList>
    </citation>
    <scope>NUCLEOTIDE SEQUENCE [LARGE SCALE GENOMIC DNA]</scope>
    <source>
        <strain evidence="2 3">CBS 142.35</strain>
    </source>
</reference>
<feature type="region of interest" description="Disordered" evidence="1">
    <location>
        <begin position="115"/>
        <end position="136"/>
    </location>
</feature>
<evidence type="ECO:0000313" key="3">
    <source>
        <dbReference type="Proteomes" id="UP000646827"/>
    </source>
</evidence>
<comment type="caution">
    <text evidence="2">The sequence shown here is derived from an EMBL/GenBank/DDBJ whole genome shotgun (WGS) entry which is preliminary data.</text>
</comment>
<organism evidence="2 3">
    <name type="scientific">Circinella minor</name>
    <dbReference type="NCBI Taxonomy" id="1195481"/>
    <lineage>
        <taxon>Eukaryota</taxon>
        <taxon>Fungi</taxon>
        <taxon>Fungi incertae sedis</taxon>
        <taxon>Mucoromycota</taxon>
        <taxon>Mucoromycotina</taxon>
        <taxon>Mucoromycetes</taxon>
        <taxon>Mucorales</taxon>
        <taxon>Lichtheimiaceae</taxon>
        <taxon>Circinella</taxon>
    </lineage>
</organism>
<keyword evidence="3" id="KW-1185">Reference proteome</keyword>
<dbReference type="EMBL" id="JAEPRB010000004">
    <property type="protein sequence ID" value="KAG2227844.1"/>
    <property type="molecule type" value="Genomic_DNA"/>
</dbReference>
<feature type="compositionally biased region" description="Low complexity" evidence="1">
    <location>
        <begin position="393"/>
        <end position="421"/>
    </location>
</feature>
<proteinExistence type="predicted"/>
<name>A0A8H7VUR9_9FUNG</name>
<feature type="compositionally biased region" description="Low complexity" evidence="1">
    <location>
        <begin position="115"/>
        <end position="129"/>
    </location>
</feature>
<protein>
    <submittedName>
        <fullName evidence="2">Uncharacterized protein</fullName>
    </submittedName>
</protein>